<keyword evidence="3" id="KW-1185">Reference proteome</keyword>
<dbReference type="EMBL" id="RXIC02000023">
    <property type="protein sequence ID" value="KAB1214311.1"/>
    <property type="molecule type" value="Genomic_DNA"/>
</dbReference>
<protein>
    <submittedName>
        <fullName evidence="2">Uncharacterized protein</fullName>
    </submittedName>
</protein>
<dbReference type="OrthoDB" id="5976022at2759"/>
<feature type="compositionally biased region" description="Basic residues" evidence="1">
    <location>
        <begin position="1"/>
        <end position="19"/>
    </location>
</feature>
<dbReference type="AlphaFoldDB" id="A0A6A1VN44"/>
<accession>A0A6A1VN44</accession>
<evidence type="ECO:0000256" key="1">
    <source>
        <dbReference type="SAM" id="MobiDB-lite"/>
    </source>
</evidence>
<organism evidence="2 3">
    <name type="scientific">Morella rubra</name>
    <name type="common">Chinese bayberry</name>
    <dbReference type="NCBI Taxonomy" id="262757"/>
    <lineage>
        <taxon>Eukaryota</taxon>
        <taxon>Viridiplantae</taxon>
        <taxon>Streptophyta</taxon>
        <taxon>Embryophyta</taxon>
        <taxon>Tracheophyta</taxon>
        <taxon>Spermatophyta</taxon>
        <taxon>Magnoliopsida</taxon>
        <taxon>eudicotyledons</taxon>
        <taxon>Gunneridae</taxon>
        <taxon>Pentapetalae</taxon>
        <taxon>rosids</taxon>
        <taxon>fabids</taxon>
        <taxon>Fagales</taxon>
        <taxon>Myricaceae</taxon>
        <taxon>Morella</taxon>
    </lineage>
</organism>
<name>A0A6A1VN44_9ROSI</name>
<sequence>MDRVNHRGPGRRRARPRRRRAEDPVFPREIEASSCEEWRNPDYDERQPRDHECGGRFSVRDEDALDEFVAWADWYRVGQVIKGLCKGLEKPKDLFDGIPLYFPRINNKDEGLGCRNGLPEVLEITRNSEVRILTSNPMFENKDRASLHREKKEGLGLLIPEHGPKQVEVKA</sequence>
<evidence type="ECO:0000313" key="2">
    <source>
        <dbReference type="EMBL" id="KAB1214311.1"/>
    </source>
</evidence>
<gene>
    <name evidence="2" type="ORF">CJ030_MR5G000454</name>
</gene>
<comment type="caution">
    <text evidence="2">The sequence shown here is derived from an EMBL/GenBank/DDBJ whole genome shotgun (WGS) entry which is preliminary data.</text>
</comment>
<dbReference type="PANTHER" id="PTHR47680">
    <property type="entry name" value="SHEWANELLA-LIKE PROTEIN PHOSPHATASE 2"/>
    <property type="match status" value="1"/>
</dbReference>
<dbReference type="PANTHER" id="PTHR47680:SF2">
    <property type="entry name" value="SHEWANELLA-LIKE PROTEIN PHOSPHATASE 2"/>
    <property type="match status" value="1"/>
</dbReference>
<evidence type="ECO:0000313" key="3">
    <source>
        <dbReference type="Proteomes" id="UP000516437"/>
    </source>
</evidence>
<feature type="region of interest" description="Disordered" evidence="1">
    <location>
        <begin position="1"/>
        <end position="26"/>
    </location>
</feature>
<proteinExistence type="predicted"/>
<dbReference type="Proteomes" id="UP000516437">
    <property type="component" value="Chromosome 5"/>
</dbReference>
<reference evidence="2 3" key="1">
    <citation type="journal article" date="2019" name="Plant Biotechnol. J.">
        <title>The red bayberry genome and genetic basis of sex determination.</title>
        <authorList>
            <person name="Jia H.M."/>
            <person name="Jia H.J."/>
            <person name="Cai Q.L."/>
            <person name="Wang Y."/>
            <person name="Zhao H.B."/>
            <person name="Yang W.F."/>
            <person name="Wang G.Y."/>
            <person name="Li Y.H."/>
            <person name="Zhan D.L."/>
            <person name="Shen Y.T."/>
            <person name="Niu Q.F."/>
            <person name="Chang L."/>
            <person name="Qiu J."/>
            <person name="Zhao L."/>
            <person name="Xie H.B."/>
            <person name="Fu W.Y."/>
            <person name="Jin J."/>
            <person name="Li X.W."/>
            <person name="Jiao Y."/>
            <person name="Zhou C.C."/>
            <person name="Tu T."/>
            <person name="Chai C.Y."/>
            <person name="Gao J.L."/>
            <person name="Fan L.J."/>
            <person name="van de Weg E."/>
            <person name="Wang J.Y."/>
            <person name="Gao Z.S."/>
        </authorList>
    </citation>
    <scope>NUCLEOTIDE SEQUENCE [LARGE SCALE GENOMIC DNA]</scope>
    <source>
        <tissue evidence="2">Leaves</tissue>
    </source>
</reference>